<gene>
    <name evidence="2" type="ORF">NWE73_12645</name>
</gene>
<keyword evidence="3" id="KW-1185">Reference proteome</keyword>
<dbReference type="Proteomes" id="UP001152321">
    <property type="component" value="Unassembled WGS sequence"/>
</dbReference>
<reference evidence="2" key="1">
    <citation type="submission" date="2022-08" db="EMBL/GenBank/DDBJ databases">
        <title>Novel Bdellovibrio Species Isolated from Svalbard: Designation Bdellovibrio svalbardensis.</title>
        <authorList>
            <person name="Mitchell R.J."/>
            <person name="Choi S.Y."/>
        </authorList>
    </citation>
    <scope>NUCLEOTIDE SEQUENCE</scope>
    <source>
        <strain evidence="2">PAP01</strain>
    </source>
</reference>
<evidence type="ECO:0000256" key="1">
    <source>
        <dbReference type="SAM" id="SignalP"/>
    </source>
</evidence>
<name>A0ABT6DKP7_9BACT</name>
<dbReference type="EMBL" id="JANRMI010000003">
    <property type="protein sequence ID" value="MDG0817221.1"/>
    <property type="molecule type" value="Genomic_DNA"/>
</dbReference>
<accession>A0ABT6DKP7</accession>
<dbReference type="RefSeq" id="WP_277578696.1">
    <property type="nucleotide sequence ID" value="NZ_JANRMI010000003.1"/>
</dbReference>
<organism evidence="2 3">
    <name type="scientific">Bdellovibrio svalbardensis</name>
    <dbReference type="NCBI Taxonomy" id="2972972"/>
    <lineage>
        <taxon>Bacteria</taxon>
        <taxon>Pseudomonadati</taxon>
        <taxon>Bdellovibrionota</taxon>
        <taxon>Bdellovibrionia</taxon>
        <taxon>Bdellovibrionales</taxon>
        <taxon>Pseudobdellovibrionaceae</taxon>
        <taxon>Bdellovibrio</taxon>
    </lineage>
</organism>
<sequence length="215" mass="24097">MKSLLLILLFFAPILSHGKCLVPAGDIEAISQKILWQGIDGEEQNTALIQGNVSGTISDSEEESFGEGDYEVYVRPDEDGAFQVLPLPLFMVEMKKDRDSVYLCAHFDSKDAAKTEIVMYFLRNNRIKPITPKPLPLMGIKNIFKNRLRRTPLVLIGAPFAIVEKVQEVLTNIWGDLTKLGVDRIRITSTEIQLYSGGDPGQFDSYVLKKVIPLK</sequence>
<comment type="caution">
    <text evidence="2">The sequence shown here is derived from an EMBL/GenBank/DDBJ whole genome shotgun (WGS) entry which is preliminary data.</text>
</comment>
<feature type="signal peptide" evidence="1">
    <location>
        <begin position="1"/>
        <end position="18"/>
    </location>
</feature>
<protein>
    <submittedName>
        <fullName evidence="2">Uncharacterized protein</fullName>
    </submittedName>
</protein>
<keyword evidence="1" id="KW-0732">Signal</keyword>
<evidence type="ECO:0000313" key="2">
    <source>
        <dbReference type="EMBL" id="MDG0817221.1"/>
    </source>
</evidence>
<feature type="chain" id="PRO_5046627120" evidence="1">
    <location>
        <begin position="19"/>
        <end position="215"/>
    </location>
</feature>
<evidence type="ECO:0000313" key="3">
    <source>
        <dbReference type="Proteomes" id="UP001152321"/>
    </source>
</evidence>
<proteinExistence type="predicted"/>